<evidence type="ECO:0000259" key="3">
    <source>
        <dbReference type="PROSITE" id="PS50002"/>
    </source>
</evidence>
<dbReference type="GO" id="GO:0051286">
    <property type="term" value="C:cell tip"/>
    <property type="evidence" value="ECO:0007669"/>
    <property type="project" value="TreeGrafter"/>
</dbReference>
<dbReference type="PANTHER" id="PTHR47775:SF1">
    <property type="entry name" value="BUD SITE SELECTION PROTEIN 14"/>
    <property type="match status" value="1"/>
</dbReference>
<dbReference type="STRING" id="1789683.A0A1X7R418"/>
<evidence type="ECO:0000313" key="5">
    <source>
        <dbReference type="Proteomes" id="UP000196158"/>
    </source>
</evidence>
<dbReference type="EMBL" id="FXLY01000005">
    <property type="protein sequence ID" value="SMN20264.1"/>
    <property type="molecule type" value="Genomic_DNA"/>
</dbReference>
<feature type="domain" description="SH3" evidence="3">
    <location>
        <begin position="114"/>
        <end position="175"/>
    </location>
</feature>
<keyword evidence="5" id="KW-1185">Reference proteome</keyword>
<dbReference type="Gene3D" id="2.30.30.40">
    <property type="entry name" value="SH3 Domains"/>
    <property type="match status" value="1"/>
</dbReference>
<reference evidence="4 5" key="1">
    <citation type="submission" date="2017-04" db="EMBL/GenBank/DDBJ databases">
        <authorList>
            <person name="Afonso C.L."/>
            <person name="Miller P.J."/>
            <person name="Scott M.A."/>
            <person name="Spackman E."/>
            <person name="Goraichik I."/>
            <person name="Dimitrov K.M."/>
            <person name="Suarez D.L."/>
            <person name="Swayne D.E."/>
        </authorList>
    </citation>
    <scope>NUCLEOTIDE SEQUENCE [LARGE SCALE GENOMIC DNA]</scope>
</reference>
<name>A0A1X7R418_9SACH</name>
<dbReference type="Pfam" id="PF00018">
    <property type="entry name" value="SH3_1"/>
    <property type="match status" value="1"/>
</dbReference>
<gene>
    <name evidence="4" type="ORF">KASA_0N02123G</name>
</gene>
<dbReference type="SUPFAM" id="SSF50044">
    <property type="entry name" value="SH3-domain"/>
    <property type="match status" value="1"/>
</dbReference>
<dbReference type="PANTHER" id="PTHR47775">
    <property type="entry name" value="BUD SITE SELECTION PROTEIN 14"/>
    <property type="match status" value="1"/>
</dbReference>
<evidence type="ECO:0000313" key="4">
    <source>
        <dbReference type="EMBL" id="SMN20264.1"/>
    </source>
</evidence>
<dbReference type="AlphaFoldDB" id="A0A1X7R418"/>
<keyword evidence="1 2" id="KW-0728">SH3 domain</keyword>
<proteinExistence type="predicted"/>
<dbReference type="GO" id="GO:0008104">
    <property type="term" value="P:intracellular protein localization"/>
    <property type="evidence" value="ECO:0007669"/>
    <property type="project" value="TreeGrafter"/>
</dbReference>
<dbReference type="PROSITE" id="PS50002">
    <property type="entry name" value="SH3"/>
    <property type="match status" value="1"/>
</dbReference>
<dbReference type="GO" id="GO:0030950">
    <property type="term" value="P:establishment or maintenance of actin cytoskeleton polarity"/>
    <property type="evidence" value="ECO:0007669"/>
    <property type="project" value="TreeGrafter"/>
</dbReference>
<protein>
    <submittedName>
        <fullName evidence="4">Similar to Saccharomyces cerevisiae YAR014C BUD14 Protein involved in bud-site selection, Bud14p-Glc7p complex is a cortical regulator of dynein</fullName>
    </submittedName>
</protein>
<dbReference type="SMART" id="SM00326">
    <property type="entry name" value="SH3"/>
    <property type="match status" value="1"/>
</dbReference>
<dbReference type="InterPro" id="IPR001452">
    <property type="entry name" value="SH3_domain"/>
</dbReference>
<sequence length="334" mass="37510">MLVRHTEMSHCASVDQLTTNENDGVKISKMNSNHSHSEEFLSNKSHDSSFDINNYNTDDLEEAVSESDSNLDLDSLEYTQSRPETLTPQVITSDVSDKNELEEYYQPLPPPKELDPDKLYALYAFTGTDPSYCQLKQDEDCILLNDEDAYWWLVKRCRDDAIGFAPAELLETFCERLARLNSWKNEQALLNQIRYGPNHQQLKNYKKGNKSVSFSEVVIYAEDNDGNNTSNIVQSKNILEGLNDELPDADSITKPLNLSTFPKSSSSLLLSDKHIISSSTRIGNYITDSGPLPSLSIEGSGATDNSLHPYIAHLYTPVFAQVDDLIGKLNTWIA</sequence>
<organism evidence="4 5">
    <name type="scientific">Maudiozyma saulgeensis</name>
    <dbReference type="NCBI Taxonomy" id="1789683"/>
    <lineage>
        <taxon>Eukaryota</taxon>
        <taxon>Fungi</taxon>
        <taxon>Dikarya</taxon>
        <taxon>Ascomycota</taxon>
        <taxon>Saccharomycotina</taxon>
        <taxon>Saccharomycetes</taxon>
        <taxon>Saccharomycetales</taxon>
        <taxon>Saccharomycetaceae</taxon>
        <taxon>Maudiozyma</taxon>
    </lineage>
</organism>
<accession>A0A1X7R418</accession>
<dbReference type="InterPro" id="IPR036028">
    <property type="entry name" value="SH3-like_dom_sf"/>
</dbReference>
<dbReference type="OrthoDB" id="196165at2759"/>
<dbReference type="InterPro" id="IPR053039">
    <property type="entry name" value="Polarity_Bud-Selection_Reg"/>
</dbReference>
<evidence type="ECO:0000256" key="2">
    <source>
        <dbReference type="PROSITE-ProRule" id="PRU00192"/>
    </source>
</evidence>
<dbReference type="Proteomes" id="UP000196158">
    <property type="component" value="Unassembled WGS sequence"/>
</dbReference>
<evidence type="ECO:0000256" key="1">
    <source>
        <dbReference type="ARBA" id="ARBA00022443"/>
    </source>
</evidence>
<dbReference type="GO" id="GO:0015630">
    <property type="term" value="C:microtubule cytoskeleton"/>
    <property type="evidence" value="ECO:0007669"/>
    <property type="project" value="TreeGrafter"/>
</dbReference>